<dbReference type="GO" id="GO:0005886">
    <property type="term" value="C:plasma membrane"/>
    <property type="evidence" value="ECO:0007669"/>
    <property type="project" value="UniProtKB-SubCell"/>
</dbReference>
<reference evidence="10" key="1">
    <citation type="journal article" date="2022" name="Cell">
        <title>Repeat-based holocentromeres influence genome architecture and karyotype evolution.</title>
        <authorList>
            <person name="Hofstatter P.G."/>
            <person name="Thangavel G."/>
            <person name="Lux T."/>
            <person name="Neumann P."/>
            <person name="Vondrak T."/>
            <person name="Novak P."/>
            <person name="Zhang M."/>
            <person name="Costa L."/>
            <person name="Castellani M."/>
            <person name="Scott A."/>
            <person name="Toegelov H."/>
            <person name="Fuchs J."/>
            <person name="Mata-Sucre Y."/>
            <person name="Dias Y."/>
            <person name="Vanzela A.L.L."/>
            <person name="Huettel B."/>
            <person name="Almeida C.C.S."/>
            <person name="Simkova H."/>
            <person name="Souza G."/>
            <person name="Pedrosa-Harand A."/>
            <person name="Macas J."/>
            <person name="Mayer K.F.X."/>
            <person name="Houben A."/>
            <person name="Marques A."/>
        </authorList>
    </citation>
    <scope>NUCLEOTIDE SEQUENCE</scope>
    <source>
        <strain evidence="10">RhyBre1mFocal</strain>
    </source>
</reference>
<sequence length="221" mass="24077">MPSPLRNGIGTNNNNMVAHMAVASPSPLRHPNHHHHFMSTVSQRKMRRLNYLVLLFRLAAFSFSLASAVFTLSNSNSNNNNNNNNNHSNSTSWLNFLSFRFLFAANAIVAVYSLFEMAASLWEILKGGSTLLPESAQLWFDFSHDQVFAYMALAAGVAGAAEAGRLKQGPTCQGDGQSFCIQADISVALGFAGFLFLALATLSSGFRLVCFLATGSRFPMM</sequence>
<keyword evidence="5 8" id="KW-0812">Transmembrane</keyword>
<evidence type="ECO:0000256" key="1">
    <source>
        <dbReference type="ARBA" id="ARBA00004651"/>
    </source>
</evidence>
<keyword evidence="7 8" id="KW-0472">Membrane</keyword>
<dbReference type="Pfam" id="PF04535">
    <property type="entry name" value="CASP_dom"/>
    <property type="match status" value="1"/>
</dbReference>
<name>A0A9Q0C7E2_9POAL</name>
<evidence type="ECO:0000313" key="11">
    <source>
        <dbReference type="Proteomes" id="UP001151287"/>
    </source>
</evidence>
<accession>A0A9Q0C7E2</accession>
<keyword evidence="4 8" id="KW-1003">Cell membrane</keyword>
<feature type="transmembrane region" description="Helical" evidence="8">
    <location>
        <begin position="93"/>
        <end position="115"/>
    </location>
</feature>
<organism evidence="10 11">
    <name type="scientific">Rhynchospora breviuscula</name>
    <dbReference type="NCBI Taxonomy" id="2022672"/>
    <lineage>
        <taxon>Eukaryota</taxon>
        <taxon>Viridiplantae</taxon>
        <taxon>Streptophyta</taxon>
        <taxon>Embryophyta</taxon>
        <taxon>Tracheophyta</taxon>
        <taxon>Spermatophyta</taxon>
        <taxon>Magnoliopsida</taxon>
        <taxon>Liliopsida</taxon>
        <taxon>Poales</taxon>
        <taxon>Cyperaceae</taxon>
        <taxon>Cyperoideae</taxon>
        <taxon>Rhynchosporeae</taxon>
        <taxon>Rhynchospora</taxon>
    </lineage>
</organism>
<comment type="subunit">
    <text evidence="3 8">Homodimer and heterodimers.</text>
</comment>
<dbReference type="AlphaFoldDB" id="A0A9Q0C7E2"/>
<protein>
    <recommendedName>
        <fullName evidence="8">CASP-like protein</fullName>
    </recommendedName>
</protein>
<keyword evidence="11" id="KW-1185">Reference proteome</keyword>
<comment type="caution">
    <text evidence="8">Lacks conserved residue(s) required for the propagation of feature annotation.</text>
</comment>
<dbReference type="OrthoDB" id="782114at2759"/>
<evidence type="ECO:0000313" key="10">
    <source>
        <dbReference type="EMBL" id="KAJ1688629.1"/>
    </source>
</evidence>
<comment type="subcellular location">
    <subcellularLocation>
        <location evidence="1 8">Cell membrane</location>
        <topology evidence="1 8">Multi-pass membrane protein</topology>
    </subcellularLocation>
</comment>
<comment type="caution">
    <text evidence="10">The sequence shown here is derived from an EMBL/GenBank/DDBJ whole genome shotgun (WGS) entry which is preliminary data.</text>
</comment>
<evidence type="ECO:0000256" key="8">
    <source>
        <dbReference type="RuleBase" id="RU361233"/>
    </source>
</evidence>
<dbReference type="InterPro" id="IPR006702">
    <property type="entry name" value="CASP_dom"/>
</dbReference>
<evidence type="ECO:0000256" key="6">
    <source>
        <dbReference type="ARBA" id="ARBA00022989"/>
    </source>
</evidence>
<evidence type="ECO:0000256" key="2">
    <source>
        <dbReference type="ARBA" id="ARBA00007651"/>
    </source>
</evidence>
<feature type="transmembrane region" description="Helical" evidence="8">
    <location>
        <begin position="51"/>
        <end position="73"/>
    </location>
</feature>
<feature type="domain" description="Casparian strip membrane protein" evidence="9">
    <location>
        <begin position="48"/>
        <end position="196"/>
    </location>
</feature>
<dbReference type="PANTHER" id="PTHR33573:SF56">
    <property type="entry name" value="CASP-LIKE PROTEIN 4C1"/>
    <property type="match status" value="1"/>
</dbReference>
<gene>
    <name evidence="10" type="ORF">LUZ63_012784</name>
</gene>
<evidence type="ECO:0000256" key="7">
    <source>
        <dbReference type="ARBA" id="ARBA00023136"/>
    </source>
</evidence>
<comment type="similarity">
    <text evidence="2 8">Belongs to the Casparian strip membrane proteins (CASP) family.</text>
</comment>
<proteinExistence type="inferred from homology"/>
<evidence type="ECO:0000256" key="3">
    <source>
        <dbReference type="ARBA" id="ARBA00011489"/>
    </source>
</evidence>
<feature type="transmembrane region" description="Helical" evidence="8">
    <location>
        <begin position="187"/>
        <end position="214"/>
    </location>
</feature>
<dbReference type="PANTHER" id="PTHR33573">
    <property type="entry name" value="CASP-LIKE PROTEIN 4A4"/>
    <property type="match status" value="1"/>
</dbReference>
<evidence type="ECO:0000259" key="9">
    <source>
        <dbReference type="Pfam" id="PF04535"/>
    </source>
</evidence>
<dbReference type="EMBL" id="JAMQYH010000004">
    <property type="protein sequence ID" value="KAJ1688629.1"/>
    <property type="molecule type" value="Genomic_DNA"/>
</dbReference>
<keyword evidence="6 8" id="KW-1133">Transmembrane helix</keyword>
<evidence type="ECO:0000256" key="5">
    <source>
        <dbReference type="ARBA" id="ARBA00022692"/>
    </source>
</evidence>
<dbReference type="Proteomes" id="UP001151287">
    <property type="component" value="Unassembled WGS sequence"/>
</dbReference>
<evidence type="ECO:0000256" key="4">
    <source>
        <dbReference type="ARBA" id="ARBA00022475"/>
    </source>
</evidence>